<name>A0AAW0C302_9AGAR</name>
<evidence type="ECO:0000313" key="2">
    <source>
        <dbReference type="Proteomes" id="UP001362999"/>
    </source>
</evidence>
<dbReference type="EMBL" id="JAWWNJ010000023">
    <property type="protein sequence ID" value="KAK7033035.1"/>
    <property type="molecule type" value="Genomic_DNA"/>
</dbReference>
<gene>
    <name evidence="1" type="ORF">R3P38DRAFT_3186580</name>
</gene>
<dbReference type="AlphaFoldDB" id="A0AAW0C302"/>
<comment type="caution">
    <text evidence="1">The sequence shown here is derived from an EMBL/GenBank/DDBJ whole genome shotgun (WGS) entry which is preliminary data.</text>
</comment>
<accession>A0AAW0C302</accession>
<protein>
    <submittedName>
        <fullName evidence="1">Uncharacterized protein</fullName>
    </submittedName>
</protein>
<dbReference type="Proteomes" id="UP001362999">
    <property type="component" value="Unassembled WGS sequence"/>
</dbReference>
<sequence length="978" mass="111188">MLRCCWRPVVQLGRPYIPHRLESRYTPPKPLNPQLIPEPLAQIHAFLAPTNLASENPITYTPKALHKLYLAVKALPPRKNVYPLRVYELNELLVLFGSLSLPAPRPKSRYIHSFASRILAPVPFRTYWPLVLELAEEIRVRPKRKPRTDAHHFWVMRAHLARMRTSPGPHDVGASEATARYRRIRKSPDPEAHIAYLRSMLSLQRGAHLSRTVHFLCKVLESSPTPDHRFSKLLWQIVLGHDTPTAQDQERILAMVWTRLVEHTHPSGPSQAPRHVYDPLSKRHIPKGMTISELCTALATTLFPHFAMPLPEVVSTWAATEAKAAFDPQLALRTRWYNLVVLALQVAPAALAHGGTSGMEVHGRGHSVDEVEQHVVWRTVLALAILERTIPEHPSESVRTAVRRLWRTWRNATELFCPPLVRRVVVGTCFRLAARTRDGPLKDGCVRYCTTQGLWGTPQGETKWDVTQTTNLLVDYVYAALYTNANLSSGTDIWVEIFESLPPGEKWRTRVADALFRAFLPQDVTIVETLYSFCRHRGIPISGDSVLGLGLAHAQQYYPDKALEFFSDARLTAEQEEELLDQTMRTLRRERHTFKDVPLANILAPVMTRLYLDNNRTSKDCTKFSVRYALGVLASSGHPVKATILLRVLNERQPNFFSIHYFLRMMRTLVRHRRTAALSLLPLLQRFAPPARQNARRKLMFRLARTGAHTLADKAYRLGGGKNQPRTTKEILAKTVRFRVNLRSKAPPKLPALGIERVMRRQPQNASVVRYGVSLLARVGRLRAGKRAIVHVRKIGLGDAVIKRLGNTLLNGALHRTKSRNARLVRHILHNRKQLEESVGFVQDRVTVNILVKVLLRWKTFMSGMQIRRLFDHMVRNGYPAPLRWRKAGGVPFGTPVGGAGSNVGALDMANLSPFMSFERHVRPLYRMFIKAFHLQGDAVGARTVIGILHDVEDEVLVRRHARRRARLAGILRKKMNK</sequence>
<organism evidence="1 2">
    <name type="scientific">Favolaschia claudopus</name>
    <dbReference type="NCBI Taxonomy" id="2862362"/>
    <lineage>
        <taxon>Eukaryota</taxon>
        <taxon>Fungi</taxon>
        <taxon>Dikarya</taxon>
        <taxon>Basidiomycota</taxon>
        <taxon>Agaricomycotina</taxon>
        <taxon>Agaricomycetes</taxon>
        <taxon>Agaricomycetidae</taxon>
        <taxon>Agaricales</taxon>
        <taxon>Marasmiineae</taxon>
        <taxon>Mycenaceae</taxon>
        <taxon>Favolaschia</taxon>
    </lineage>
</organism>
<evidence type="ECO:0000313" key="1">
    <source>
        <dbReference type="EMBL" id="KAK7033035.1"/>
    </source>
</evidence>
<keyword evidence="2" id="KW-1185">Reference proteome</keyword>
<proteinExistence type="predicted"/>
<reference evidence="1 2" key="1">
    <citation type="journal article" date="2024" name="J Genomics">
        <title>Draft genome sequencing and assembly of Favolaschia claudopus CIRM-BRFM 2984 isolated from oak limbs.</title>
        <authorList>
            <person name="Navarro D."/>
            <person name="Drula E."/>
            <person name="Chaduli D."/>
            <person name="Cazenave R."/>
            <person name="Ahrendt S."/>
            <person name="Wang J."/>
            <person name="Lipzen A."/>
            <person name="Daum C."/>
            <person name="Barry K."/>
            <person name="Grigoriev I.V."/>
            <person name="Favel A."/>
            <person name="Rosso M.N."/>
            <person name="Martin F."/>
        </authorList>
    </citation>
    <scope>NUCLEOTIDE SEQUENCE [LARGE SCALE GENOMIC DNA]</scope>
    <source>
        <strain evidence="1 2">CIRM-BRFM 2984</strain>
    </source>
</reference>